<accession>A0A0E9QF05</accession>
<protein>
    <submittedName>
        <fullName evidence="1">Uncharacterized protein</fullName>
    </submittedName>
</protein>
<name>A0A0E9QF05_ANGAN</name>
<reference evidence="1" key="2">
    <citation type="journal article" date="2015" name="Fish Shellfish Immunol.">
        <title>Early steps in the European eel (Anguilla anguilla)-Vibrio vulnificus interaction in the gills: Role of the RtxA13 toxin.</title>
        <authorList>
            <person name="Callol A."/>
            <person name="Pajuelo D."/>
            <person name="Ebbesson L."/>
            <person name="Teles M."/>
            <person name="MacKenzie S."/>
            <person name="Amaro C."/>
        </authorList>
    </citation>
    <scope>NUCLEOTIDE SEQUENCE</scope>
</reference>
<reference evidence="1" key="1">
    <citation type="submission" date="2014-11" db="EMBL/GenBank/DDBJ databases">
        <authorList>
            <person name="Amaro Gonzalez C."/>
        </authorList>
    </citation>
    <scope>NUCLEOTIDE SEQUENCE</scope>
</reference>
<proteinExistence type="predicted"/>
<dbReference type="EMBL" id="GBXM01093480">
    <property type="protein sequence ID" value="JAH15097.1"/>
    <property type="molecule type" value="Transcribed_RNA"/>
</dbReference>
<dbReference type="AlphaFoldDB" id="A0A0E9QF05"/>
<evidence type="ECO:0000313" key="1">
    <source>
        <dbReference type="EMBL" id="JAH15097.1"/>
    </source>
</evidence>
<sequence length="67" mass="7992">MINRAKSSNINSANRWFAIQLMTVATRSQMFSKFKKFQSISIQLLLRYEIITTVYHDLKRLYIIVLH</sequence>
<organism evidence="1">
    <name type="scientific">Anguilla anguilla</name>
    <name type="common">European freshwater eel</name>
    <name type="synonym">Muraena anguilla</name>
    <dbReference type="NCBI Taxonomy" id="7936"/>
    <lineage>
        <taxon>Eukaryota</taxon>
        <taxon>Metazoa</taxon>
        <taxon>Chordata</taxon>
        <taxon>Craniata</taxon>
        <taxon>Vertebrata</taxon>
        <taxon>Euteleostomi</taxon>
        <taxon>Actinopterygii</taxon>
        <taxon>Neopterygii</taxon>
        <taxon>Teleostei</taxon>
        <taxon>Anguilliformes</taxon>
        <taxon>Anguillidae</taxon>
        <taxon>Anguilla</taxon>
    </lineage>
</organism>